<protein>
    <submittedName>
        <fullName evidence="2">Uncharacterized protein</fullName>
    </submittedName>
</protein>
<proteinExistence type="predicted"/>
<dbReference type="AlphaFoldDB" id="A0A7S2AK02"/>
<feature type="transmembrane region" description="Helical" evidence="1">
    <location>
        <begin position="110"/>
        <end position="132"/>
    </location>
</feature>
<evidence type="ECO:0000256" key="1">
    <source>
        <dbReference type="SAM" id="Phobius"/>
    </source>
</evidence>
<sequence>MPIIIPGSNGRSFRDLDIVDVVLELRDGNVIHAQGDEAFDFLEADFETALIRDNVAWFQLNAQDGAQHGAATTEVPVSWVNRLVRVKLDVGEVLGVLSDDSLRDGMHMHLIALPGCSALALAFSSICGVLLVQEAVHVHFCRSDDGEVSVWRWLQQESGEIWVRELHADIEVTKASIHLQTSAMEPQAPSGTCSGTVLTRTPRCAAPRLLASVIASERLLRAWMSSWRA</sequence>
<organism evidence="2">
    <name type="scientific">Alexandrium andersonii</name>
    <dbReference type="NCBI Taxonomy" id="327968"/>
    <lineage>
        <taxon>Eukaryota</taxon>
        <taxon>Sar</taxon>
        <taxon>Alveolata</taxon>
        <taxon>Dinophyceae</taxon>
        <taxon>Gonyaulacales</taxon>
        <taxon>Pyrocystaceae</taxon>
        <taxon>Alexandrium</taxon>
    </lineage>
</organism>
<evidence type="ECO:0000313" key="2">
    <source>
        <dbReference type="EMBL" id="CAD9369847.1"/>
    </source>
</evidence>
<keyword evidence="1" id="KW-0812">Transmembrane</keyword>
<dbReference type="EMBL" id="HBGQ01008668">
    <property type="protein sequence ID" value="CAD9369847.1"/>
    <property type="molecule type" value="Transcribed_RNA"/>
</dbReference>
<keyword evidence="1" id="KW-1133">Transmembrane helix</keyword>
<keyword evidence="1" id="KW-0472">Membrane</keyword>
<reference evidence="2" key="1">
    <citation type="submission" date="2021-01" db="EMBL/GenBank/DDBJ databases">
        <authorList>
            <person name="Corre E."/>
            <person name="Pelletier E."/>
            <person name="Niang G."/>
            <person name="Scheremetjew M."/>
            <person name="Finn R."/>
            <person name="Kale V."/>
            <person name="Holt S."/>
            <person name="Cochrane G."/>
            <person name="Meng A."/>
            <person name="Brown T."/>
            <person name="Cohen L."/>
        </authorList>
    </citation>
    <scope>NUCLEOTIDE SEQUENCE</scope>
    <source>
        <strain evidence="2">CCMP2222</strain>
    </source>
</reference>
<name>A0A7S2AK02_9DINO</name>
<accession>A0A7S2AK02</accession>
<gene>
    <name evidence="2" type="ORF">AAND1436_LOCUS4282</name>
</gene>